<evidence type="ECO:0000256" key="1">
    <source>
        <dbReference type="ARBA" id="ARBA00007162"/>
    </source>
</evidence>
<gene>
    <name evidence="3" type="primary">phnD_1</name>
    <name evidence="3" type="ORF">MOHU_14760</name>
</gene>
<evidence type="ECO:0000256" key="2">
    <source>
        <dbReference type="ARBA" id="ARBA00022729"/>
    </source>
</evidence>
<keyword evidence="2" id="KW-0732">Signal</keyword>
<dbReference type="PANTHER" id="PTHR35841:SF1">
    <property type="entry name" value="PHOSPHONATES-BINDING PERIPLASMIC PROTEIN"/>
    <property type="match status" value="1"/>
</dbReference>
<dbReference type="InterPro" id="IPR005770">
    <property type="entry name" value="PhnD"/>
</dbReference>
<dbReference type="PANTHER" id="PTHR35841">
    <property type="entry name" value="PHOSPHONATES-BINDING PERIPLASMIC PROTEIN"/>
    <property type="match status" value="1"/>
</dbReference>
<dbReference type="Proteomes" id="UP000238415">
    <property type="component" value="Unassembled WGS sequence"/>
</dbReference>
<dbReference type="CDD" id="cd13571">
    <property type="entry name" value="PBP2_PnhD_1"/>
    <property type="match status" value="1"/>
</dbReference>
<accession>A0A2T0AS67</accession>
<protein>
    <submittedName>
        <fullName evidence="3">Phosphate-import protein PhnD</fullName>
    </submittedName>
</protein>
<reference evidence="3 4" key="1">
    <citation type="submission" date="2018-03" db="EMBL/GenBank/DDBJ databases">
        <title>Genome sequence of Moorella humiferrea DSM 23265.</title>
        <authorList>
            <person name="Poehlein A."/>
            <person name="Daniel R."/>
        </authorList>
    </citation>
    <scope>NUCLEOTIDE SEQUENCE [LARGE SCALE GENOMIC DNA]</scope>
    <source>
        <strain evidence="3 4">DSM 23265</strain>
    </source>
</reference>
<sequence>MGNSRSKVTLLLVLLLIVLLLSGCSKTDREGIIKLNDLRSDYPGASYNGSPPTGELKRPLRLAAAPVISPEEGYQAYTELARYLEEYLESPVEFITRQTYAEVNLLMNSGDIDIAFVCTYAYVKGQRDFSMELVAASEVGGQAKYASYIIVPKSSPVQDFAGLKGRRFAFSDPMSMSGRLVPLYYIQQMGERPETFFQSYIFTYSHDKSIRAVADGIVDGAAVDSLVYEAFAKKHPEIAAKVKIIQSSDDFASPPVVVRPGLEPALKAKVREAFLQMDKKETGRKILNELGIERFIPINDEAYNPVREIARKVGYP</sequence>
<proteinExistence type="inferred from homology"/>
<organism evidence="3 4">
    <name type="scientific">Neomoorella humiferrea</name>
    <dbReference type="NCBI Taxonomy" id="676965"/>
    <lineage>
        <taxon>Bacteria</taxon>
        <taxon>Bacillati</taxon>
        <taxon>Bacillota</taxon>
        <taxon>Clostridia</taxon>
        <taxon>Neomoorellales</taxon>
        <taxon>Neomoorellaceae</taxon>
        <taxon>Neomoorella</taxon>
    </lineage>
</organism>
<name>A0A2T0AS67_9FIRM</name>
<keyword evidence="4" id="KW-1185">Reference proteome</keyword>
<dbReference type="AlphaFoldDB" id="A0A2T0AS67"/>
<dbReference type="SUPFAM" id="SSF53850">
    <property type="entry name" value="Periplasmic binding protein-like II"/>
    <property type="match status" value="1"/>
</dbReference>
<dbReference type="GO" id="GO:0055085">
    <property type="term" value="P:transmembrane transport"/>
    <property type="evidence" value="ECO:0007669"/>
    <property type="project" value="InterPro"/>
</dbReference>
<dbReference type="GO" id="GO:0043190">
    <property type="term" value="C:ATP-binding cassette (ABC) transporter complex"/>
    <property type="evidence" value="ECO:0007669"/>
    <property type="project" value="InterPro"/>
</dbReference>
<dbReference type="Gene3D" id="3.40.190.10">
    <property type="entry name" value="Periplasmic binding protein-like II"/>
    <property type="match status" value="2"/>
</dbReference>
<dbReference type="PROSITE" id="PS51257">
    <property type="entry name" value="PROKAR_LIPOPROTEIN"/>
    <property type="match status" value="1"/>
</dbReference>
<dbReference type="OrthoDB" id="9781943at2"/>
<dbReference type="NCBIfam" id="TIGR01098">
    <property type="entry name" value="3A0109s03R"/>
    <property type="match status" value="1"/>
</dbReference>
<evidence type="ECO:0000313" key="3">
    <source>
        <dbReference type="EMBL" id="PRR72547.1"/>
    </source>
</evidence>
<dbReference type="Pfam" id="PF12974">
    <property type="entry name" value="Phosphonate-bd"/>
    <property type="match status" value="1"/>
</dbReference>
<dbReference type="RefSeq" id="WP_106005443.1">
    <property type="nucleotide sequence ID" value="NZ_CP136419.1"/>
</dbReference>
<evidence type="ECO:0000313" key="4">
    <source>
        <dbReference type="Proteomes" id="UP000238415"/>
    </source>
</evidence>
<dbReference type="EMBL" id="PVXM01000028">
    <property type="protein sequence ID" value="PRR72547.1"/>
    <property type="molecule type" value="Genomic_DNA"/>
</dbReference>
<comment type="caution">
    <text evidence="3">The sequence shown here is derived from an EMBL/GenBank/DDBJ whole genome shotgun (WGS) entry which is preliminary data.</text>
</comment>
<comment type="similarity">
    <text evidence="1">Belongs to the phosphate/phosphite/phosphonate binding protein family.</text>
</comment>